<feature type="compositionally biased region" description="Polar residues" evidence="1">
    <location>
        <begin position="280"/>
        <end position="292"/>
    </location>
</feature>
<feature type="region of interest" description="Disordered" evidence="1">
    <location>
        <begin position="1"/>
        <end position="30"/>
    </location>
</feature>
<name>A0A8S4NSG9_OWEFU</name>
<feature type="non-terminal residue" evidence="2">
    <location>
        <position position="322"/>
    </location>
</feature>
<dbReference type="Proteomes" id="UP000749559">
    <property type="component" value="Unassembled WGS sequence"/>
</dbReference>
<evidence type="ECO:0000313" key="2">
    <source>
        <dbReference type="EMBL" id="CAH1783429.1"/>
    </source>
</evidence>
<accession>A0A8S4NSG9</accession>
<dbReference type="AlphaFoldDB" id="A0A8S4NSG9"/>
<feature type="compositionally biased region" description="Basic and acidic residues" evidence="1">
    <location>
        <begin position="75"/>
        <end position="91"/>
    </location>
</feature>
<feature type="compositionally biased region" description="Low complexity" evidence="1">
    <location>
        <begin position="242"/>
        <end position="277"/>
    </location>
</feature>
<evidence type="ECO:0000256" key="1">
    <source>
        <dbReference type="SAM" id="MobiDB-lite"/>
    </source>
</evidence>
<proteinExistence type="predicted"/>
<feature type="region of interest" description="Disordered" evidence="1">
    <location>
        <begin position="242"/>
        <end position="322"/>
    </location>
</feature>
<protein>
    <submittedName>
        <fullName evidence="2">Uncharacterized protein</fullName>
    </submittedName>
</protein>
<feature type="compositionally biased region" description="Basic and acidic residues" evidence="1">
    <location>
        <begin position="13"/>
        <end position="30"/>
    </location>
</feature>
<organism evidence="2 3">
    <name type="scientific">Owenia fusiformis</name>
    <name type="common">Polychaete worm</name>
    <dbReference type="NCBI Taxonomy" id="6347"/>
    <lineage>
        <taxon>Eukaryota</taxon>
        <taxon>Metazoa</taxon>
        <taxon>Spiralia</taxon>
        <taxon>Lophotrochozoa</taxon>
        <taxon>Annelida</taxon>
        <taxon>Polychaeta</taxon>
        <taxon>Sedentaria</taxon>
        <taxon>Canalipalpata</taxon>
        <taxon>Sabellida</taxon>
        <taxon>Oweniida</taxon>
        <taxon>Oweniidae</taxon>
        <taxon>Owenia</taxon>
    </lineage>
</organism>
<gene>
    <name evidence="2" type="ORF">OFUS_LOCUS9775</name>
</gene>
<evidence type="ECO:0000313" key="3">
    <source>
        <dbReference type="Proteomes" id="UP000749559"/>
    </source>
</evidence>
<feature type="region of interest" description="Disordered" evidence="1">
    <location>
        <begin position="73"/>
        <end position="112"/>
    </location>
</feature>
<reference evidence="2" key="1">
    <citation type="submission" date="2022-03" db="EMBL/GenBank/DDBJ databases">
        <authorList>
            <person name="Martin C."/>
        </authorList>
    </citation>
    <scope>NUCLEOTIDE SEQUENCE</scope>
</reference>
<comment type="caution">
    <text evidence="2">The sequence shown here is derived from an EMBL/GenBank/DDBJ whole genome shotgun (WGS) entry which is preliminary data.</text>
</comment>
<sequence length="322" mass="36725">MGSTLSCAAEGFTKQDSEVTKWQEQRDRENKQWQHYHNKWVQMRKNQQSTPVRLAKHNEYMSLPHQQKVNTRGHCFSDSEYHGGNHSDHSGYHGNHNRQLPHSKPGQVQQSPWQYKNYGDISVSEQGICYMRSDSEYENLTESGSQRGKHRKPTSPAPPLRHITSSDQTLGMGPAWRYPHPNPHPVRSNPSVSSLKSDSVLIQKSPQGKQNMFITQSSSLTSTQVSPQHLPLPPEHLRLSASQPMQVAPQQSQQLSPQRLQQLQEQSPQRLQQLQRNSPKKIQQVTPRQVQPQMAPECKAKTQQQIQTSPLHCISPNTNDIV</sequence>
<keyword evidence="3" id="KW-1185">Reference proteome</keyword>
<feature type="region of interest" description="Disordered" evidence="1">
    <location>
        <begin position="139"/>
        <end position="199"/>
    </location>
</feature>
<feature type="compositionally biased region" description="Polar residues" evidence="1">
    <location>
        <begin position="188"/>
        <end position="199"/>
    </location>
</feature>
<feature type="compositionally biased region" description="Polar residues" evidence="1">
    <location>
        <begin position="301"/>
        <end position="322"/>
    </location>
</feature>
<dbReference type="EMBL" id="CAIIXF020000005">
    <property type="protein sequence ID" value="CAH1783429.1"/>
    <property type="molecule type" value="Genomic_DNA"/>
</dbReference>